<accession>A0A940DKF2</accession>
<feature type="domain" description="Flavodoxin-like" evidence="2">
    <location>
        <begin position="27"/>
        <end position="179"/>
    </location>
</feature>
<evidence type="ECO:0000256" key="1">
    <source>
        <dbReference type="SAM" id="SignalP"/>
    </source>
</evidence>
<comment type="caution">
    <text evidence="3">The sequence shown here is derived from an EMBL/GenBank/DDBJ whole genome shotgun (WGS) entry which is preliminary data.</text>
</comment>
<name>A0A940DKF2_9BACT</name>
<dbReference type="InterPro" id="IPR008254">
    <property type="entry name" value="Flavodoxin/NO_synth"/>
</dbReference>
<reference evidence="3" key="1">
    <citation type="submission" date="2020-10" db="EMBL/GenBank/DDBJ databases">
        <authorList>
            <person name="Gilroy R."/>
        </authorList>
    </citation>
    <scope>NUCLEOTIDE SEQUENCE</scope>
    <source>
        <strain evidence="3">3924</strain>
    </source>
</reference>
<evidence type="ECO:0000313" key="4">
    <source>
        <dbReference type="Proteomes" id="UP000712007"/>
    </source>
</evidence>
<evidence type="ECO:0000259" key="2">
    <source>
        <dbReference type="Pfam" id="PF12682"/>
    </source>
</evidence>
<keyword evidence="1" id="KW-0732">Signal</keyword>
<sequence length="184" mass="20163">MRTVKVLLTLMVIFAMNINAQNRQDSRVLVAYFSATGTTAKAAERLAHITGGALYEIRPETAYTSADLDWHDSSSRSSVEMKDPAARPAITGGRVDMALYDTVYIGYPIWWDAAPRVVNTFIESVSLEGKTVIPFATSGGSSINGSVSALRRSYPNIRWQDGRLLNGMSEKAIRAWVEKSADGK</sequence>
<feature type="chain" id="PRO_5037841664" evidence="1">
    <location>
        <begin position="21"/>
        <end position="184"/>
    </location>
</feature>
<evidence type="ECO:0000313" key="3">
    <source>
        <dbReference type="EMBL" id="MBO8439552.1"/>
    </source>
</evidence>
<dbReference type="Proteomes" id="UP000712007">
    <property type="component" value="Unassembled WGS sequence"/>
</dbReference>
<proteinExistence type="predicted"/>
<protein>
    <submittedName>
        <fullName evidence="3">Flavodoxin</fullName>
    </submittedName>
</protein>
<feature type="signal peptide" evidence="1">
    <location>
        <begin position="1"/>
        <end position="20"/>
    </location>
</feature>
<dbReference type="GO" id="GO:0010181">
    <property type="term" value="F:FMN binding"/>
    <property type="evidence" value="ECO:0007669"/>
    <property type="project" value="InterPro"/>
</dbReference>
<dbReference type="Gene3D" id="3.40.50.360">
    <property type="match status" value="1"/>
</dbReference>
<organism evidence="3 4">
    <name type="scientific">Candidatus Aphodosoma intestinipullorum</name>
    <dbReference type="NCBI Taxonomy" id="2840674"/>
    <lineage>
        <taxon>Bacteria</taxon>
        <taxon>Pseudomonadati</taxon>
        <taxon>Bacteroidota</taxon>
        <taxon>Bacteroidia</taxon>
        <taxon>Bacteroidales</taxon>
        <taxon>Candidatus Aphodosoma</taxon>
    </lineage>
</organism>
<dbReference type="SUPFAM" id="SSF52218">
    <property type="entry name" value="Flavoproteins"/>
    <property type="match status" value="1"/>
</dbReference>
<dbReference type="InterPro" id="IPR029039">
    <property type="entry name" value="Flavoprotein-like_sf"/>
</dbReference>
<dbReference type="EMBL" id="JADIMV010000049">
    <property type="protein sequence ID" value="MBO8439552.1"/>
    <property type="molecule type" value="Genomic_DNA"/>
</dbReference>
<gene>
    <name evidence="3" type="ORF">IAC51_02770</name>
</gene>
<dbReference type="PANTHER" id="PTHR39201">
    <property type="entry name" value="EXPORTED PROTEIN-RELATED"/>
    <property type="match status" value="1"/>
</dbReference>
<dbReference type="Pfam" id="PF12682">
    <property type="entry name" value="Flavodoxin_4"/>
    <property type="match status" value="1"/>
</dbReference>
<dbReference type="AlphaFoldDB" id="A0A940DKF2"/>
<dbReference type="NCBIfam" id="NF005501">
    <property type="entry name" value="PRK07116.1"/>
    <property type="match status" value="1"/>
</dbReference>
<reference evidence="3" key="2">
    <citation type="journal article" date="2021" name="PeerJ">
        <title>Extensive microbial diversity within the chicken gut microbiome revealed by metagenomics and culture.</title>
        <authorList>
            <person name="Gilroy R."/>
            <person name="Ravi A."/>
            <person name="Getino M."/>
            <person name="Pursley I."/>
            <person name="Horton D.L."/>
            <person name="Alikhan N.F."/>
            <person name="Baker D."/>
            <person name="Gharbi K."/>
            <person name="Hall N."/>
            <person name="Watson M."/>
            <person name="Adriaenssens E.M."/>
            <person name="Foster-Nyarko E."/>
            <person name="Jarju S."/>
            <person name="Secka A."/>
            <person name="Antonio M."/>
            <person name="Oren A."/>
            <person name="Chaudhuri R.R."/>
            <person name="La Ragione R."/>
            <person name="Hildebrand F."/>
            <person name="Pallen M.J."/>
        </authorList>
    </citation>
    <scope>NUCLEOTIDE SEQUENCE</scope>
    <source>
        <strain evidence="3">3924</strain>
    </source>
</reference>
<dbReference type="PANTHER" id="PTHR39201:SF1">
    <property type="entry name" value="FLAVODOXIN-LIKE DOMAIN-CONTAINING PROTEIN"/>
    <property type="match status" value="1"/>
</dbReference>